<keyword evidence="2" id="KW-0813">Transport</keyword>
<feature type="domain" description="SMP-LTD" evidence="14">
    <location>
        <begin position="243"/>
        <end position="448"/>
    </location>
</feature>
<feature type="domain" description="C2" evidence="13">
    <location>
        <begin position="587"/>
        <end position="707"/>
    </location>
</feature>
<accession>A0A3G2S6U2</accession>
<evidence type="ECO:0000256" key="8">
    <source>
        <dbReference type="ARBA" id="ARBA00023055"/>
    </source>
</evidence>
<feature type="domain" description="C2" evidence="13">
    <location>
        <begin position="728"/>
        <end position="844"/>
    </location>
</feature>
<feature type="transmembrane region" description="Helical" evidence="12">
    <location>
        <begin position="201"/>
        <end position="218"/>
    </location>
</feature>
<sequence length="1427" mass="157380">MVNNPFTRDKKEDVPDAKDLQNNLKDNLEAEGANVDVFSENASPEEKARAALKAQNEVKPRGQFAEHMEQQKRAEAVKLNRSVPSDMNGVRIRPNVSLKDVDEASRQQGQLGDGVLVPGALPAGAPSLSIPEWYKVGWIANSRYLQGLQPGEIDVQLDRLRDTALVNTLFSDLYYGYLWFDGAAIVGAVALTYIFTSMGGGISLAIIVAAVASTYYTTSIRRTRQRCRDDVVRELARHRMASENESAGWVNHFLSRFWLIYEPVLSATIIQQVDTVLRDNCPPFLDSLSLTTFTLGTKAPLVDSVRTLVDTEDDVIIMDWKFSFTPNDVQDMPVHKASTRINPKIVLTVRVGKGMVGAGMPILLENMSFVGMMRIRLKLISSFPHVQTVDLSFIQPPSFDYELKPIGGSQFGLDVSALPGLSGFIQNQVHSALSPMMYSPNQFTLNLEDMLSGTPLDATCGVLQVTIWHAQNLERLQIDGGVPRAYVSISLNGGPEIDRTRTREAHPSPRFRETKYILLKNLEGLLTMSPMEDNGVLPPSRLGVTRFDLSTLNTNPSPGRMNKAIMYSDAPVGALSYSLDYYPIMKPEVGPNGQLLPLPEVAAGVMRLTMHQARKLVKPEVLVSQQLSVKARLLLNKKVIKETGVIKNTNDPVFDDVTEFLVIERFGSVITVELVDSNKLTMDQVVASMSVKVDDLISATKRKQDWFPFPGQNEARMRMSAQFKPILMSGSINGSNSYRPAIGMLKFWLRGARDVKNVEALSGGKSDPYVMLSVNNMPVHGSAVMDDNLNPDWHQILYAPVHALAEVVRVELFDYQNSTADRSLGYCNVPVGVHADYDTEDDAFQYRSTGRKAYREPLKQPNGTTKGVLDFDVDFIPAMHVEGASFVEQNKRLEAQRYREAGVQQNVGIGSPLDSPDAKLEAGAASHAGDANLRDEDDKDEDQGLVLTKEQLLSCPSGVLVFNIISGNIRRQRAQLEVIFDDSYWPAHTTERRKNYEWDEVGEAVIRELDVSNVWFRLRTGRRDSDIFAEYTCSTRSLLERTLEEPAKIVLVPTEGNGSIDQTMLLNAPGAMLEKGMGASNAILDKGKSFYRDDHSKMSGKVSDMSQNVAASGMDSSSKVASGEGIPMPAGGGEILISCRYIPMNIHLEPVESVVNQGALTIELLHCSNLQSADAGGKSDPYVLFQDNGVTLARSKTVKRNLNPKFNEVLPEVLIKSRLTHEYCFNVRDWDQVSASDPLGVAYVNLAELEPFETHERTYQLTGKGALPESTITVRLTFHPRYLNNIVGKYGNMVGNMAQGVIGGIGSLGKGVATGGMSFGQQLMSKVGLRTHHDKEPSSEEVAQQYAQQSASKQSAMQGADAPDKGGASQRELPMKDPMNTSHFEVDNSNAYQFHPATDASSIHTSADRTSLSSRRRGITHLFKKRS</sequence>
<feature type="domain" description="C2" evidence="13">
    <location>
        <begin position="1140"/>
        <end position="1259"/>
    </location>
</feature>
<dbReference type="CDD" id="cd04052">
    <property type="entry name" value="C2B_Tricalbin-like"/>
    <property type="match status" value="1"/>
</dbReference>
<evidence type="ECO:0000259" key="14">
    <source>
        <dbReference type="PROSITE" id="PS51847"/>
    </source>
</evidence>
<feature type="compositionally biased region" description="Polar residues" evidence="11">
    <location>
        <begin position="1379"/>
        <end position="1392"/>
    </location>
</feature>
<evidence type="ECO:0000256" key="11">
    <source>
        <dbReference type="SAM" id="MobiDB-lite"/>
    </source>
</evidence>
<dbReference type="InterPro" id="IPR031468">
    <property type="entry name" value="SMP_LBD"/>
</dbReference>
<evidence type="ECO:0000256" key="4">
    <source>
        <dbReference type="ARBA" id="ARBA00022692"/>
    </source>
</evidence>
<dbReference type="OrthoDB" id="1029639at2759"/>
<keyword evidence="4 12" id="KW-0812">Transmembrane</keyword>
<evidence type="ECO:0000256" key="2">
    <source>
        <dbReference type="ARBA" id="ARBA00022448"/>
    </source>
</evidence>
<dbReference type="Pfam" id="PF00168">
    <property type="entry name" value="C2"/>
    <property type="match status" value="4"/>
</dbReference>
<evidence type="ECO:0000256" key="9">
    <source>
        <dbReference type="ARBA" id="ARBA00023121"/>
    </source>
</evidence>
<dbReference type="SMART" id="SM00239">
    <property type="entry name" value="C2"/>
    <property type="match status" value="4"/>
</dbReference>
<keyword evidence="6" id="KW-0256">Endoplasmic reticulum</keyword>
<feature type="domain" description="C2" evidence="13">
    <location>
        <begin position="439"/>
        <end position="562"/>
    </location>
</feature>
<feature type="region of interest" description="Disordered" evidence="11">
    <location>
        <begin position="1330"/>
        <end position="1427"/>
    </location>
</feature>
<evidence type="ECO:0000256" key="7">
    <source>
        <dbReference type="ARBA" id="ARBA00022989"/>
    </source>
</evidence>
<protein>
    <submittedName>
        <fullName evidence="15">Uncharacterized protein</fullName>
    </submittedName>
</protein>
<evidence type="ECO:0000256" key="3">
    <source>
        <dbReference type="ARBA" id="ARBA00022553"/>
    </source>
</evidence>
<dbReference type="GO" id="GO:0006869">
    <property type="term" value="P:lipid transport"/>
    <property type="evidence" value="ECO:0007669"/>
    <property type="project" value="UniProtKB-KW"/>
</dbReference>
<feature type="compositionally biased region" description="Basic residues" evidence="11">
    <location>
        <begin position="1414"/>
        <end position="1427"/>
    </location>
</feature>
<keyword evidence="9" id="KW-0446">Lipid-binding</keyword>
<dbReference type="InterPro" id="IPR000008">
    <property type="entry name" value="C2_dom"/>
</dbReference>
<feature type="compositionally biased region" description="Low complexity" evidence="11">
    <location>
        <begin position="1340"/>
        <end position="1360"/>
    </location>
</feature>
<dbReference type="InterPro" id="IPR052455">
    <property type="entry name" value="Tricalbin_domain"/>
</dbReference>
<evidence type="ECO:0000256" key="10">
    <source>
        <dbReference type="ARBA" id="ARBA00023136"/>
    </source>
</evidence>
<dbReference type="InterPro" id="IPR056910">
    <property type="entry name" value="TCB1-3_C2"/>
</dbReference>
<dbReference type="Pfam" id="PF25669">
    <property type="entry name" value="SMP_MUG190-like"/>
    <property type="match status" value="1"/>
</dbReference>
<evidence type="ECO:0000259" key="13">
    <source>
        <dbReference type="PROSITE" id="PS50004"/>
    </source>
</evidence>
<dbReference type="InterPro" id="IPR017147">
    <property type="entry name" value="Tricalbin"/>
</dbReference>
<dbReference type="CDD" id="cd04044">
    <property type="entry name" value="C2A_Tricalbin-like"/>
    <property type="match status" value="1"/>
</dbReference>
<feature type="transmembrane region" description="Helical" evidence="12">
    <location>
        <begin position="174"/>
        <end position="195"/>
    </location>
</feature>
<dbReference type="PIRSF" id="PIRSF037232">
    <property type="entry name" value="Tricalbin"/>
    <property type="match status" value="1"/>
</dbReference>
<name>A0A3G2S6U2_MALR7</name>
<feature type="compositionally biased region" description="Polar residues" evidence="11">
    <location>
        <begin position="1399"/>
        <end position="1413"/>
    </location>
</feature>
<evidence type="ECO:0000313" key="16">
    <source>
        <dbReference type="Proteomes" id="UP000269793"/>
    </source>
</evidence>
<evidence type="ECO:0000256" key="5">
    <source>
        <dbReference type="ARBA" id="ARBA00022737"/>
    </source>
</evidence>
<dbReference type="CDD" id="cd04040">
    <property type="entry name" value="C2D_Tricalbin-like"/>
    <property type="match status" value="1"/>
</dbReference>
<keyword evidence="5" id="KW-0677">Repeat</keyword>
<keyword evidence="10 12" id="KW-0472">Membrane</keyword>
<evidence type="ECO:0000256" key="12">
    <source>
        <dbReference type="SAM" id="Phobius"/>
    </source>
</evidence>
<dbReference type="GO" id="GO:0005789">
    <property type="term" value="C:endoplasmic reticulum membrane"/>
    <property type="evidence" value="ECO:0007669"/>
    <property type="project" value="UniProtKB-SubCell"/>
</dbReference>
<dbReference type="InterPro" id="IPR037765">
    <property type="entry name" value="C2B_Tricalbin"/>
</dbReference>
<dbReference type="PANTHER" id="PTHR46980">
    <property type="entry name" value="TRICALBIN-1-RELATED"/>
    <property type="match status" value="1"/>
</dbReference>
<evidence type="ECO:0000256" key="6">
    <source>
        <dbReference type="ARBA" id="ARBA00022824"/>
    </source>
</evidence>
<gene>
    <name evidence="15" type="ORF">DNF11_1928</name>
</gene>
<organism evidence="15 16">
    <name type="scientific">Malassezia restricta (strain ATCC 96810 / NBRC 103918 / CBS 7877)</name>
    <name type="common">Seborrheic dermatitis infection agent</name>
    <dbReference type="NCBI Taxonomy" id="425264"/>
    <lineage>
        <taxon>Eukaryota</taxon>
        <taxon>Fungi</taxon>
        <taxon>Dikarya</taxon>
        <taxon>Basidiomycota</taxon>
        <taxon>Ustilaginomycotina</taxon>
        <taxon>Malasseziomycetes</taxon>
        <taxon>Malasseziales</taxon>
        <taxon>Malasseziaceae</taxon>
        <taxon>Malassezia</taxon>
    </lineage>
</organism>
<comment type="subcellular location">
    <subcellularLocation>
        <location evidence="1">Endoplasmic reticulum membrane</location>
    </subcellularLocation>
</comment>
<dbReference type="CDD" id="cd21678">
    <property type="entry name" value="SMP_TCB"/>
    <property type="match status" value="1"/>
</dbReference>
<evidence type="ECO:0000256" key="1">
    <source>
        <dbReference type="ARBA" id="ARBA00004586"/>
    </source>
</evidence>
<evidence type="ECO:0000313" key="15">
    <source>
        <dbReference type="EMBL" id="AYO42878.1"/>
    </source>
</evidence>
<dbReference type="SUPFAM" id="SSF49562">
    <property type="entry name" value="C2 domain (Calcium/lipid-binding domain, CaLB)"/>
    <property type="match status" value="4"/>
</dbReference>
<proteinExistence type="predicted"/>
<dbReference type="Gene3D" id="2.60.40.150">
    <property type="entry name" value="C2 domain"/>
    <property type="match status" value="4"/>
</dbReference>
<dbReference type="STRING" id="425264.A0A3G2S6U2"/>
<dbReference type="InterPro" id="IPR037761">
    <property type="entry name" value="C2A_Tricalbin"/>
</dbReference>
<dbReference type="GO" id="GO:0071944">
    <property type="term" value="C:cell periphery"/>
    <property type="evidence" value="ECO:0007669"/>
    <property type="project" value="UniProtKB-ARBA"/>
</dbReference>
<dbReference type="EMBL" id="CP033150">
    <property type="protein sequence ID" value="AYO42878.1"/>
    <property type="molecule type" value="Genomic_DNA"/>
</dbReference>
<dbReference type="VEuPathDB" id="FungiDB:DNF11_1928"/>
<dbReference type="PROSITE" id="PS51847">
    <property type="entry name" value="SMP"/>
    <property type="match status" value="1"/>
</dbReference>
<keyword evidence="3" id="KW-0597">Phosphoprotein</keyword>
<dbReference type="InterPro" id="IPR035892">
    <property type="entry name" value="C2_domain_sf"/>
</dbReference>
<keyword evidence="8" id="KW-0445">Lipid transport</keyword>
<dbReference type="Proteomes" id="UP000269793">
    <property type="component" value="Chromosome III"/>
</dbReference>
<dbReference type="PANTHER" id="PTHR46980:SF2">
    <property type="entry name" value="TRICALBIN-1-RELATED"/>
    <property type="match status" value="1"/>
</dbReference>
<dbReference type="GO" id="GO:0008289">
    <property type="term" value="F:lipid binding"/>
    <property type="evidence" value="ECO:0007669"/>
    <property type="project" value="UniProtKB-KW"/>
</dbReference>
<dbReference type="InterPro" id="IPR037756">
    <property type="entry name" value="C2D_Tricalbin"/>
</dbReference>
<reference evidence="15 16" key="1">
    <citation type="submission" date="2018-10" db="EMBL/GenBank/DDBJ databases">
        <title>Complete genome sequence of Malassezia restricta CBS 7877.</title>
        <authorList>
            <person name="Morand S.C."/>
            <person name="Bertignac M."/>
            <person name="Iltis A."/>
            <person name="Kolder I."/>
            <person name="Pirovano W."/>
            <person name="Jourdain R."/>
            <person name="Clavaud C."/>
        </authorList>
    </citation>
    <scope>NUCLEOTIDE SEQUENCE [LARGE SCALE GENOMIC DNA]</scope>
    <source>
        <strain evidence="15 16">CBS 7877</strain>
    </source>
</reference>
<feature type="region of interest" description="Disordered" evidence="11">
    <location>
        <begin position="906"/>
        <end position="940"/>
    </location>
</feature>
<dbReference type="PROSITE" id="PS50004">
    <property type="entry name" value="C2"/>
    <property type="match status" value="4"/>
</dbReference>
<dbReference type="Pfam" id="PF24920">
    <property type="entry name" value="C2_TCB1"/>
    <property type="match status" value="1"/>
</dbReference>
<keyword evidence="7 12" id="KW-1133">Transmembrane helix</keyword>
<dbReference type="GO" id="GO:0061817">
    <property type="term" value="P:endoplasmic reticulum-plasma membrane tethering"/>
    <property type="evidence" value="ECO:0007669"/>
    <property type="project" value="InterPro"/>
</dbReference>
<keyword evidence="16" id="KW-1185">Reference proteome</keyword>